<protein>
    <recommendedName>
        <fullName evidence="2">Transposase</fullName>
    </recommendedName>
</protein>
<reference evidence="1" key="1">
    <citation type="submission" date="2019-04" db="EMBL/GenBank/DDBJ databases">
        <title>Moraxella osloensis CCUG 73412, isolated from corneal scrapings as causative agent of keratitis.</title>
        <authorList>
            <person name="Connolly G."/>
            <person name="Jaen-Luchoro D."/>
            <person name="Pinyeiro-Iglesias B."/>
            <person name="Curry A."/>
            <person name="Knowles S."/>
            <person name="Moore E.R.B."/>
        </authorList>
    </citation>
    <scope>NUCLEOTIDE SEQUENCE</scope>
    <source>
        <strain evidence="1">CCUG 73412</strain>
    </source>
</reference>
<accession>A0AAW6THU2</accession>
<gene>
    <name evidence="1" type="ORF">E6P75_12575</name>
</gene>
<evidence type="ECO:0008006" key="2">
    <source>
        <dbReference type="Google" id="ProtNLM"/>
    </source>
</evidence>
<organism evidence="1">
    <name type="scientific">Faucicola osloensis</name>
    <name type="common">Moraxella osloensis</name>
    <dbReference type="NCBI Taxonomy" id="34062"/>
    <lineage>
        <taxon>Bacteria</taxon>
        <taxon>Pseudomonadati</taxon>
        <taxon>Pseudomonadota</taxon>
        <taxon>Gammaproteobacteria</taxon>
        <taxon>Moraxellales</taxon>
        <taxon>Moraxellaceae</taxon>
        <taxon>Faucicola</taxon>
    </lineage>
</organism>
<name>A0AAW6THU2_FAUOS</name>
<sequence length="97" mass="11616">MDKQEMSLVLQDVRKAYRLLADYQQRIIEMLDFIKDEILEAEHYYHDLPSSISPQSIHKIYKEQDIGKKFLPMLNMHLVRYSPMSRPNNHKIKIELG</sequence>
<proteinExistence type="predicted"/>
<dbReference type="EMBL" id="SSCJ01000027">
    <property type="protein sequence ID" value="MDI4511021.1"/>
    <property type="molecule type" value="Genomic_DNA"/>
</dbReference>
<comment type="caution">
    <text evidence="1">The sequence shown here is derived from an EMBL/GenBank/DDBJ whole genome shotgun (WGS) entry which is preliminary data.</text>
</comment>
<dbReference type="AlphaFoldDB" id="A0AAW6THU2"/>
<evidence type="ECO:0000313" key="1">
    <source>
        <dbReference type="EMBL" id="MDI4511021.1"/>
    </source>
</evidence>